<comment type="similarity">
    <text evidence="1">Belongs to the ABC transporter superfamily.</text>
</comment>
<dbReference type="PANTHER" id="PTHR43335:SF2">
    <property type="entry name" value="ABC TRANSPORTER, ATP-BINDING PROTEIN"/>
    <property type="match status" value="1"/>
</dbReference>
<keyword evidence="2" id="KW-0813">Transport</keyword>
<dbReference type="CDD" id="cd03264">
    <property type="entry name" value="ABC_drug_resistance_like"/>
    <property type="match status" value="1"/>
</dbReference>
<dbReference type="STRING" id="269670.SAMN02982927_02328"/>
<proteinExistence type="inferred from homology"/>
<evidence type="ECO:0000256" key="1">
    <source>
        <dbReference type="ARBA" id="ARBA00005417"/>
    </source>
</evidence>
<evidence type="ECO:0000256" key="2">
    <source>
        <dbReference type="ARBA" id="ARBA00022448"/>
    </source>
</evidence>
<dbReference type="AlphaFoldDB" id="A0A1I2TNG6"/>
<dbReference type="Pfam" id="PF00005">
    <property type="entry name" value="ABC_tran"/>
    <property type="match status" value="1"/>
</dbReference>
<dbReference type="Gene3D" id="3.40.50.300">
    <property type="entry name" value="P-loop containing nucleotide triphosphate hydrolases"/>
    <property type="match status" value="1"/>
</dbReference>
<dbReference type="SMART" id="SM00382">
    <property type="entry name" value="AAA"/>
    <property type="match status" value="1"/>
</dbReference>
<gene>
    <name evidence="6" type="ORF">SAMN02982927_02328</name>
</gene>
<name>A0A1I2TNG6_9BACL</name>
<evidence type="ECO:0000256" key="3">
    <source>
        <dbReference type="ARBA" id="ARBA00022741"/>
    </source>
</evidence>
<evidence type="ECO:0000256" key="4">
    <source>
        <dbReference type="ARBA" id="ARBA00022840"/>
    </source>
</evidence>
<dbReference type="PANTHER" id="PTHR43335">
    <property type="entry name" value="ABC TRANSPORTER, ATP-BINDING PROTEIN"/>
    <property type="match status" value="1"/>
</dbReference>
<dbReference type="EMBL" id="FOOY01000016">
    <property type="protein sequence ID" value="SFG64887.1"/>
    <property type="molecule type" value="Genomic_DNA"/>
</dbReference>
<dbReference type="InterPro" id="IPR003439">
    <property type="entry name" value="ABC_transporter-like_ATP-bd"/>
</dbReference>
<reference evidence="7" key="1">
    <citation type="submission" date="2016-10" db="EMBL/GenBank/DDBJ databases">
        <authorList>
            <person name="Varghese N."/>
            <person name="Submissions S."/>
        </authorList>
    </citation>
    <scope>NUCLEOTIDE SEQUENCE [LARGE SCALE GENOMIC DNA]</scope>
    <source>
        <strain evidence="7">ATCC 700379</strain>
    </source>
</reference>
<evidence type="ECO:0000313" key="7">
    <source>
        <dbReference type="Proteomes" id="UP000198752"/>
    </source>
</evidence>
<dbReference type="GO" id="GO:0016887">
    <property type="term" value="F:ATP hydrolysis activity"/>
    <property type="evidence" value="ECO:0007669"/>
    <property type="project" value="InterPro"/>
</dbReference>
<dbReference type="InterPro" id="IPR027417">
    <property type="entry name" value="P-loop_NTPase"/>
</dbReference>
<dbReference type="PROSITE" id="PS00211">
    <property type="entry name" value="ABC_TRANSPORTER_1"/>
    <property type="match status" value="1"/>
</dbReference>
<dbReference type="GO" id="GO:0005524">
    <property type="term" value="F:ATP binding"/>
    <property type="evidence" value="ECO:0007669"/>
    <property type="project" value="UniProtKB-KW"/>
</dbReference>
<accession>A0A1I2TNG6</accession>
<keyword evidence="7" id="KW-1185">Reference proteome</keyword>
<evidence type="ECO:0000259" key="5">
    <source>
        <dbReference type="PROSITE" id="PS50893"/>
    </source>
</evidence>
<evidence type="ECO:0000313" key="6">
    <source>
        <dbReference type="EMBL" id="SFG64887.1"/>
    </source>
</evidence>
<dbReference type="OrthoDB" id="9804819at2"/>
<keyword evidence="3" id="KW-0547">Nucleotide-binding</keyword>
<dbReference type="InterPro" id="IPR003593">
    <property type="entry name" value="AAA+_ATPase"/>
</dbReference>
<protein>
    <submittedName>
        <fullName evidence="6">ABC-type multidrug transport system, ATPase component</fullName>
    </submittedName>
</protein>
<dbReference type="RefSeq" id="WP_093673140.1">
    <property type="nucleotide sequence ID" value="NZ_FOOY01000016.1"/>
</dbReference>
<feature type="domain" description="ABC transporter" evidence="5">
    <location>
        <begin position="4"/>
        <end position="231"/>
    </location>
</feature>
<organism evidence="6 7">
    <name type="scientific">Sporolactobacillus nakayamae</name>
    <dbReference type="NCBI Taxonomy" id="269670"/>
    <lineage>
        <taxon>Bacteria</taxon>
        <taxon>Bacillati</taxon>
        <taxon>Bacillota</taxon>
        <taxon>Bacilli</taxon>
        <taxon>Bacillales</taxon>
        <taxon>Sporolactobacillaceae</taxon>
        <taxon>Sporolactobacillus</taxon>
    </lineage>
</organism>
<dbReference type="PROSITE" id="PS50893">
    <property type="entry name" value="ABC_TRANSPORTER_2"/>
    <property type="match status" value="1"/>
</dbReference>
<sequence>MAALKIDNIVKTFGKKRALDHVSLEITGTFGLLGPNGAGKTTLMRLIATLDTPDSGEIKLNSLSWTQPHQVRKLLGYLPQHFSIYKSLNVYEVMNHFAVLKGISEKDERKREIDRILEAVNLQDQKIKKIRALSGGMLRRLGIAQAILGDPKLVIVDEPTAGLDVQERVRFCKLLRRLAENRIIIISTHIVEDLEATCDHIAIINEGKVITSGTRRELTKHADGHIWEMDSPMDADPPIPEQVIISTVQQEDHYRIRFYHDMELPGAGQVEPNLEDAYLYYMKEADHV</sequence>
<dbReference type="Proteomes" id="UP000198752">
    <property type="component" value="Unassembled WGS sequence"/>
</dbReference>
<dbReference type="SUPFAM" id="SSF52540">
    <property type="entry name" value="P-loop containing nucleoside triphosphate hydrolases"/>
    <property type="match status" value="1"/>
</dbReference>
<keyword evidence="4" id="KW-0067">ATP-binding</keyword>
<dbReference type="InterPro" id="IPR017871">
    <property type="entry name" value="ABC_transporter-like_CS"/>
</dbReference>